<dbReference type="Proteomes" id="UP000264141">
    <property type="component" value="Unassembled WGS sequence"/>
</dbReference>
<keyword evidence="2" id="KW-0812">Transmembrane</keyword>
<evidence type="ECO:0000256" key="1">
    <source>
        <dbReference type="SAM" id="MobiDB-lite"/>
    </source>
</evidence>
<dbReference type="InterPro" id="IPR041916">
    <property type="entry name" value="Anti_sigma_zinc_sf"/>
</dbReference>
<feature type="transmembrane region" description="Helical" evidence="2">
    <location>
        <begin position="315"/>
        <end position="333"/>
    </location>
</feature>
<evidence type="ECO:0000313" key="4">
    <source>
        <dbReference type="Proteomes" id="UP000264141"/>
    </source>
</evidence>
<dbReference type="EMBL" id="DPBP01000031">
    <property type="protein sequence ID" value="HCE17823.1"/>
    <property type="molecule type" value="Genomic_DNA"/>
</dbReference>
<evidence type="ECO:0000313" key="3">
    <source>
        <dbReference type="EMBL" id="HCE17823.1"/>
    </source>
</evidence>
<protein>
    <recommendedName>
        <fullName evidence="5">Zinc-finger domain-containing protein</fullName>
    </recommendedName>
</protein>
<keyword evidence="2" id="KW-1133">Transmembrane helix</keyword>
<sequence>MSSRLSLRDYEQFSAYLDGQLSPAETRKLEEQLKANPEWRLALDELAATRAVVRRAPHYRAPRNFTLSPEMAHQVARRPILPSLFSFRFSAALAAVALIAVLVLQVLPGGGPASRVAMAPPAMPTQGPALSLKTEGQTSRAPEAAPQESVQATAQSTPPPVVVWNGQSNMMDTGSPIALGKGGGGGGGTGSSGAEGGIVTFNQSSPGALMAGGDGGAANTFAPQGQSGGIVTYSGVPAPVPSGPISAPAQEQPLAPTEALPLSVPLEGSGPILGIPSNQAAGQIIATSPGMPASASQPVTAPAPAPGEAFPARRLIQAILLGVALLAGVYTWFARRRI</sequence>
<keyword evidence="2" id="KW-0472">Membrane</keyword>
<accession>A0A3D1JH48</accession>
<reference evidence="3 4" key="1">
    <citation type="journal article" date="2018" name="Nat. Biotechnol.">
        <title>A standardized bacterial taxonomy based on genome phylogeny substantially revises the tree of life.</title>
        <authorList>
            <person name="Parks D.H."/>
            <person name="Chuvochina M."/>
            <person name="Waite D.W."/>
            <person name="Rinke C."/>
            <person name="Skarshewski A."/>
            <person name="Chaumeil P.A."/>
            <person name="Hugenholtz P."/>
        </authorList>
    </citation>
    <scope>NUCLEOTIDE SEQUENCE [LARGE SCALE GENOMIC DNA]</scope>
    <source>
        <strain evidence="3">UBA8781</strain>
    </source>
</reference>
<gene>
    <name evidence="3" type="ORF">DEQ80_08185</name>
</gene>
<feature type="transmembrane region" description="Helical" evidence="2">
    <location>
        <begin position="87"/>
        <end position="107"/>
    </location>
</feature>
<evidence type="ECO:0000256" key="2">
    <source>
        <dbReference type="SAM" id="Phobius"/>
    </source>
</evidence>
<dbReference type="AlphaFoldDB" id="A0A3D1JH48"/>
<evidence type="ECO:0008006" key="5">
    <source>
        <dbReference type="Google" id="ProtNLM"/>
    </source>
</evidence>
<dbReference type="STRING" id="229919.GCA_001050195_03391"/>
<proteinExistence type="predicted"/>
<organism evidence="3 4">
    <name type="scientific">Anaerolinea thermolimosa</name>
    <dbReference type="NCBI Taxonomy" id="229919"/>
    <lineage>
        <taxon>Bacteria</taxon>
        <taxon>Bacillati</taxon>
        <taxon>Chloroflexota</taxon>
        <taxon>Anaerolineae</taxon>
        <taxon>Anaerolineales</taxon>
        <taxon>Anaerolineaceae</taxon>
        <taxon>Anaerolinea</taxon>
    </lineage>
</organism>
<comment type="caution">
    <text evidence="3">The sequence shown here is derived from an EMBL/GenBank/DDBJ whole genome shotgun (WGS) entry which is preliminary data.</text>
</comment>
<feature type="region of interest" description="Disordered" evidence="1">
    <location>
        <begin position="119"/>
        <end position="159"/>
    </location>
</feature>
<dbReference type="Gene3D" id="1.10.10.1320">
    <property type="entry name" value="Anti-sigma factor, zinc-finger domain"/>
    <property type="match status" value="1"/>
</dbReference>
<name>A0A3D1JH48_9CHLR</name>